<evidence type="ECO:0000313" key="3">
    <source>
        <dbReference type="Proteomes" id="UP000464178"/>
    </source>
</evidence>
<protein>
    <recommendedName>
        <fullName evidence="1">TfoX N-terminal domain-containing protein</fullName>
    </recommendedName>
</protein>
<organism evidence="2 3">
    <name type="scientific">Gemmata massiliana</name>
    <dbReference type="NCBI Taxonomy" id="1210884"/>
    <lineage>
        <taxon>Bacteria</taxon>
        <taxon>Pseudomonadati</taxon>
        <taxon>Planctomycetota</taxon>
        <taxon>Planctomycetia</taxon>
        <taxon>Gemmatales</taxon>
        <taxon>Gemmataceae</taxon>
        <taxon>Gemmata</taxon>
    </lineage>
</organism>
<dbReference type="Proteomes" id="UP000464178">
    <property type="component" value="Chromosome"/>
</dbReference>
<feature type="domain" description="TfoX N-terminal" evidence="1">
    <location>
        <begin position="15"/>
        <end position="102"/>
    </location>
</feature>
<accession>A0A6P2DHC0</accession>
<proteinExistence type="predicted"/>
<name>A0A6P2DHC0_9BACT</name>
<evidence type="ECO:0000259" key="1">
    <source>
        <dbReference type="Pfam" id="PF04993"/>
    </source>
</evidence>
<dbReference type="Gene3D" id="3.30.1460.30">
    <property type="entry name" value="YgaC/TfoX-N like chaperone"/>
    <property type="match status" value="1"/>
</dbReference>
<dbReference type="EMBL" id="LR593886">
    <property type="protein sequence ID" value="VTS00566.1"/>
    <property type="molecule type" value="Genomic_DNA"/>
</dbReference>
<reference evidence="2 3" key="1">
    <citation type="submission" date="2019-05" db="EMBL/GenBank/DDBJ databases">
        <authorList>
            <consortium name="Science for Life Laboratories"/>
        </authorList>
    </citation>
    <scope>NUCLEOTIDE SEQUENCE [LARGE SCALE GENOMIC DNA]</scope>
    <source>
        <strain evidence="2">Soil9</strain>
    </source>
</reference>
<dbReference type="KEGG" id="gms:SOIL9_81410"/>
<gene>
    <name evidence="2" type="ORF">SOIL9_81410</name>
</gene>
<dbReference type="InterPro" id="IPR007076">
    <property type="entry name" value="TfoX_N"/>
</dbReference>
<dbReference type="RefSeq" id="WP_162672210.1">
    <property type="nucleotide sequence ID" value="NZ_LR593886.1"/>
</dbReference>
<evidence type="ECO:0000313" key="2">
    <source>
        <dbReference type="EMBL" id="VTS00566.1"/>
    </source>
</evidence>
<dbReference type="SUPFAM" id="SSF159894">
    <property type="entry name" value="YgaC/TfoX-N like"/>
    <property type="match status" value="1"/>
</dbReference>
<sequence>MPFDDTLADRIRECLDRRSGVQEKTLFGCACFMLGGNVLVGVWKESLVARVGPDEYEGALLEPHVRVFDITGRPMKGWVAVEPEGIEDDEPLNGWIERAWSFVSSLAAAQGGSRAHE</sequence>
<dbReference type="Pfam" id="PF04993">
    <property type="entry name" value="TfoX_N"/>
    <property type="match status" value="1"/>
</dbReference>
<keyword evidence="3" id="KW-1185">Reference proteome</keyword>
<dbReference type="AlphaFoldDB" id="A0A6P2DHC0"/>